<evidence type="ECO:0000313" key="8">
    <source>
        <dbReference type="Proteomes" id="UP001549146"/>
    </source>
</evidence>
<evidence type="ECO:0000313" key="7">
    <source>
        <dbReference type="EMBL" id="MET3732039.1"/>
    </source>
</evidence>
<keyword evidence="3" id="KW-0731">Sigma factor</keyword>
<dbReference type="InterPro" id="IPR013249">
    <property type="entry name" value="RNA_pol_sigma70_r4_t2"/>
</dbReference>
<sequence length="169" mass="19842">MNSKEIDFTQLIQNNQGIVHKVCRIYTDTQEEHEDLFQEIVLQLWKSFDSFKGDSKFSTWMYRVGLNTAITLIRKKSKSIPVTSIDSTNFSHLKSQEYDEVQEERLKLLNSSIKKLNDVERALVLLYLEELPYKEIAETMGITEVNARVKMNRAKEKLKEMMNPSYARK</sequence>
<dbReference type="SUPFAM" id="SSF88946">
    <property type="entry name" value="Sigma2 domain of RNA polymerase sigma factors"/>
    <property type="match status" value="1"/>
</dbReference>
<accession>A0ABV2LV95</accession>
<dbReference type="NCBIfam" id="TIGR02937">
    <property type="entry name" value="sigma70-ECF"/>
    <property type="match status" value="1"/>
</dbReference>
<dbReference type="InterPro" id="IPR039425">
    <property type="entry name" value="RNA_pol_sigma-70-like"/>
</dbReference>
<keyword evidence="8" id="KW-1185">Reference proteome</keyword>
<feature type="domain" description="RNA polymerase sigma-70 region 2" evidence="5">
    <location>
        <begin position="11"/>
        <end position="78"/>
    </location>
</feature>
<dbReference type="RefSeq" id="WP_354508868.1">
    <property type="nucleotide sequence ID" value="NZ_JBEPMO010000008.1"/>
</dbReference>
<evidence type="ECO:0000259" key="6">
    <source>
        <dbReference type="Pfam" id="PF08281"/>
    </source>
</evidence>
<dbReference type="InterPro" id="IPR014284">
    <property type="entry name" value="RNA_pol_sigma-70_dom"/>
</dbReference>
<dbReference type="PANTHER" id="PTHR43133">
    <property type="entry name" value="RNA POLYMERASE ECF-TYPE SIGMA FACTO"/>
    <property type="match status" value="1"/>
</dbReference>
<dbReference type="InterPro" id="IPR036388">
    <property type="entry name" value="WH-like_DNA-bd_sf"/>
</dbReference>
<dbReference type="CDD" id="cd06171">
    <property type="entry name" value="Sigma70_r4"/>
    <property type="match status" value="1"/>
</dbReference>
<dbReference type="Proteomes" id="UP001549146">
    <property type="component" value="Unassembled WGS sequence"/>
</dbReference>
<dbReference type="Gene3D" id="1.10.10.10">
    <property type="entry name" value="Winged helix-like DNA-binding domain superfamily/Winged helix DNA-binding domain"/>
    <property type="match status" value="1"/>
</dbReference>
<evidence type="ECO:0000256" key="3">
    <source>
        <dbReference type="ARBA" id="ARBA00023082"/>
    </source>
</evidence>
<dbReference type="PANTHER" id="PTHR43133:SF45">
    <property type="entry name" value="RNA POLYMERASE ECF-TYPE SIGMA FACTOR"/>
    <property type="match status" value="1"/>
</dbReference>
<feature type="domain" description="RNA polymerase sigma factor 70 region 4 type 2" evidence="6">
    <location>
        <begin position="111"/>
        <end position="158"/>
    </location>
</feature>
<dbReference type="InterPro" id="IPR007627">
    <property type="entry name" value="RNA_pol_sigma70_r2"/>
</dbReference>
<name>A0ABV2LV95_9FLAO</name>
<dbReference type="Pfam" id="PF08281">
    <property type="entry name" value="Sigma70_r4_2"/>
    <property type="match status" value="1"/>
</dbReference>
<reference evidence="7 8" key="1">
    <citation type="submission" date="2024-06" db="EMBL/GenBank/DDBJ databases">
        <title>Genomic Encyclopedia of Type Strains, Phase IV (KMG-IV): sequencing the most valuable type-strain genomes for metagenomic binning, comparative biology and taxonomic classification.</title>
        <authorList>
            <person name="Goeker M."/>
        </authorList>
    </citation>
    <scope>NUCLEOTIDE SEQUENCE [LARGE SCALE GENOMIC DNA]</scope>
    <source>
        <strain evidence="7 8">DSM 29388</strain>
    </source>
</reference>
<keyword evidence="4" id="KW-0804">Transcription</keyword>
<dbReference type="InterPro" id="IPR013324">
    <property type="entry name" value="RNA_pol_sigma_r3/r4-like"/>
</dbReference>
<protein>
    <submittedName>
        <fullName evidence="7">RNA polymerase sigma-70 factor (ECF subfamily)</fullName>
    </submittedName>
</protein>
<dbReference type="Gene3D" id="1.10.1740.10">
    <property type="match status" value="1"/>
</dbReference>
<dbReference type="SUPFAM" id="SSF88659">
    <property type="entry name" value="Sigma3 and sigma4 domains of RNA polymerase sigma factors"/>
    <property type="match status" value="1"/>
</dbReference>
<comment type="similarity">
    <text evidence="1">Belongs to the sigma-70 factor family. ECF subfamily.</text>
</comment>
<organism evidence="7 8">
    <name type="scientific">Moheibacter stercoris</name>
    <dbReference type="NCBI Taxonomy" id="1628251"/>
    <lineage>
        <taxon>Bacteria</taxon>
        <taxon>Pseudomonadati</taxon>
        <taxon>Bacteroidota</taxon>
        <taxon>Flavobacteriia</taxon>
        <taxon>Flavobacteriales</taxon>
        <taxon>Weeksellaceae</taxon>
        <taxon>Moheibacter</taxon>
    </lineage>
</organism>
<evidence type="ECO:0000256" key="4">
    <source>
        <dbReference type="ARBA" id="ARBA00023163"/>
    </source>
</evidence>
<gene>
    <name evidence="7" type="ORF">ABID46_001623</name>
</gene>
<comment type="caution">
    <text evidence="7">The sequence shown here is derived from an EMBL/GenBank/DDBJ whole genome shotgun (WGS) entry which is preliminary data.</text>
</comment>
<dbReference type="InterPro" id="IPR013325">
    <property type="entry name" value="RNA_pol_sigma_r2"/>
</dbReference>
<evidence type="ECO:0000256" key="1">
    <source>
        <dbReference type="ARBA" id="ARBA00010641"/>
    </source>
</evidence>
<evidence type="ECO:0000256" key="2">
    <source>
        <dbReference type="ARBA" id="ARBA00023015"/>
    </source>
</evidence>
<dbReference type="EMBL" id="JBEPMO010000008">
    <property type="protein sequence ID" value="MET3732039.1"/>
    <property type="molecule type" value="Genomic_DNA"/>
</dbReference>
<keyword evidence="2" id="KW-0805">Transcription regulation</keyword>
<proteinExistence type="inferred from homology"/>
<dbReference type="Pfam" id="PF04542">
    <property type="entry name" value="Sigma70_r2"/>
    <property type="match status" value="1"/>
</dbReference>
<evidence type="ECO:0000259" key="5">
    <source>
        <dbReference type="Pfam" id="PF04542"/>
    </source>
</evidence>